<dbReference type="SMART" id="SM00471">
    <property type="entry name" value="HDc"/>
    <property type="match status" value="1"/>
</dbReference>
<dbReference type="InterPro" id="IPR003607">
    <property type="entry name" value="HD/PDEase_dom"/>
</dbReference>
<protein>
    <recommendedName>
        <fullName evidence="1">HD domain-containing protein</fullName>
    </recommendedName>
</protein>
<dbReference type="NCBIfam" id="TIGR00277">
    <property type="entry name" value="HDIG"/>
    <property type="match status" value="1"/>
</dbReference>
<proteinExistence type="predicted"/>
<evidence type="ECO:0000313" key="3">
    <source>
        <dbReference type="Proteomes" id="UP000182584"/>
    </source>
</evidence>
<accession>A0A1H9TNB0</accession>
<sequence>MNHIDNKNYTEKINNTKSVNNNEAINNTGKIDYLEKINHIEHISRCQLIYDHPLYQAELVKIAGYESDRIFCRHTFEHFMDVARIAYIMNLEQDYKLSKEIIYEAALLHDIGRARQYEDGTPHDKAGAEIADKILSDCGFSDDERNMIVAAIISHRGSVHESDIHKSDKDAEHTEYTEYTRNILSAIIYKADKLSRQCFRCNAQKECNWSMEKRNLEINI</sequence>
<dbReference type="eggNOG" id="COG1418">
    <property type="taxonomic scope" value="Bacteria"/>
</dbReference>
<evidence type="ECO:0000313" key="2">
    <source>
        <dbReference type="EMBL" id="SER98409.1"/>
    </source>
</evidence>
<dbReference type="SUPFAM" id="SSF109604">
    <property type="entry name" value="HD-domain/PDEase-like"/>
    <property type="match status" value="1"/>
</dbReference>
<dbReference type="Proteomes" id="UP000182584">
    <property type="component" value="Unassembled WGS sequence"/>
</dbReference>
<reference evidence="2 3" key="1">
    <citation type="submission" date="2016-10" db="EMBL/GenBank/DDBJ databases">
        <authorList>
            <person name="de Groot N.N."/>
        </authorList>
    </citation>
    <scope>NUCLEOTIDE SEQUENCE [LARGE SCALE GENOMIC DNA]</scope>
    <source>
        <strain evidence="2 3">AR40</strain>
    </source>
</reference>
<dbReference type="InterPro" id="IPR006674">
    <property type="entry name" value="HD_domain"/>
</dbReference>
<dbReference type="RefSeq" id="WP_081357088.1">
    <property type="nucleotide sequence ID" value="NZ_FOGJ01000015.1"/>
</dbReference>
<organism evidence="2 3">
    <name type="scientific">Butyrivibrio fibrisolvens</name>
    <dbReference type="NCBI Taxonomy" id="831"/>
    <lineage>
        <taxon>Bacteria</taxon>
        <taxon>Bacillati</taxon>
        <taxon>Bacillota</taxon>
        <taxon>Clostridia</taxon>
        <taxon>Lachnospirales</taxon>
        <taxon>Lachnospiraceae</taxon>
        <taxon>Butyrivibrio</taxon>
    </lineage>
</organism>
<dbReference type="OrthoDB" id="1669667at2"/>
<name>A0A1H9TNB0_BUTFI</name>
<dbReference type="PROSITE" id="PS51831">
    <property type="entry name" value="HD"/>
    <property type="match status" value="1"/>
</dbReference>
<dbReference type="Pfam" id="PF01966">
    <property type="entry name" value="HD"/>
    <property type="match status" value="1"/>
</dbReference>
<dbReference type="InterPro" id="IPR006675">
    <property type="entry name" value="HDIG_dom"/>
</dbReference>
<evidence type="ECO:0000259" key="1">
    <source>
        <dbReference type="PROSITE" id="PS51831"/>
    </source>
</evidence>
<feature type="domain" description="HD" evidence="1">
    <location>
        <begin position="75"/>
        <end position="177"/>
    </location>
</feature>
<dbReference type="EMBL" id="FOGJ01000015">
    <property type="protein sequence ID" value="SER98409.1"/>
    <property type="molecule type" value="Genomic_DNA"/>
</dbReference>
<gene>
    <name evidence="2" type="ORF">SAMN04487884_11568</name>
</gene>
<dbReference type="AlphaFoldDB" id="A0A1H9TNB0"/>
<dbReference type="Gene3D" id="1.10.3210.10">
    <property type="entry name" value="Hypothetical protein af1432"/>
    <property type="match status" value="1"/>
</dbReference>
<dbReference type="CDD" id="cd00077">
    <property type="entry name" value="HDc"/>
    <property type="match status" value="1"/>
</dbReference>